<keyword evidence="1" id="KW-0812">Transmembrane</keyword>
<dbReference type="Proteomes" id="UP000271624">
    <property type="component" value="Unassembled WGS sequence"/>
</dbReference>
<keyword evidence="1" id="KW-0472">Membrane</keyword>
<comment type="caution">
    <text evidence="2">The sequence shown here is derived from an EMBL/GenBank/DDBJ whole genome shotgun (WGS) entry which is preliminary data.</text>
</comment>
<proteinExistence type="predicted"/>
<evidence type="ECO:0000256" key="1">
    <source>
        <dbReference type="SAM" id="Phobius"/>
    </source>
</evidence>
<evidence type="ECO:0000313" key="2">
    <source>
        <dbReference type="EMBL" id="RUT02120.1"/>
    </source>
</evidence>
<reference evidence="2" key="2">
    <citation type="journal article" date="2019" name="Genome Biol. Evol.">
        <title>Day and night: Metabolic profiles and evolutionary relationships of six axenic non-marine cyanobacteria.</title>
        <authorList>
            <person name="Will S.E."/>
            <person name="Henke P."/>
            <person name="Boedeker C."/>
            <person name="Huang S."/>
            <person name="Brinkmann H."/>
            <person name="Rohde M."/>
            <person name="Jarek M."/>
            <person name="Friedl T."/>
            <person name="Seufert S."/>
            <person name="Schumacher M."/>
            <person name="Overmann J."/>
            <person name="Neumann-Schaal M."/>
            <person name="Petersen J."/>
        </authorList>
    </citation>
    <scope>NUCLEOTIDE SEQUENCE [LARGE SCALE GENOMIC DNA]</scope>
    <source>
        <strain evidence="2">PCC 7102</strain>
    </source>
</reference>
<feature type="transmembrane region" description="Helical" evidence="1">
    <location>
        <begin position="32"/>
        <end position="55"/>
    </location>
</feature>
<dbReference type="EMBL" id="RSCL01000017">
    <property type="protein sequence ID" value="RUT02120.1"/>
    <property type="molecule type" value="Genomic_DNA"/>
</dbReference>
<protein>
    <submittedName>
        <fullName evidence="2">Uncharacterized protein</fullName>
    </submittedName>
</protein>
<name>A0A3S1D1Z0_9CYAN</name>
<keyword evidence="1" id="KW-1133">Transmembrane helix</keyword>
<sequence length="65" mass="7198">MFCSTFWVGTINKSVAVTPGSGTLIGVCNRKFNVAGISTIAIYVELLMLVIYITIYNREIFNYLG</sequence>
<organism evidence="2 3">
    <name type="scientific">Dulcicalothrix desertica PCC 7102</name>
    <dbReference type="NCBI Taxonomy" id="232991"/>
    <lineage>
        <taxon>Bacteria</taxon>
        <taxon>Bacillati</taxon>
        <taxon>Cyanobacteriota</taxon>
        <taxon>Cyanophyceae</taxon>
        <taxon>Nostocales</taxon>
        <taxon>Calotrichaceae</taxon>
        <taxon>Dulcicalothrix</taxon>
    </lineage>
</organism>
<accession>A0A3S1D1Z0</accession>
<evidence type="ECO:0000313" key="3">
    <source>
        <dbReference type="Proteomes" id="UP000271624"/>
    </source>
</evidence>
<reference evidence="2" key="1">
    <citation type="submission" date="2018-12" db="EMBL/GenBank/DDBJ databases">
        <authorList>
            <person name="Will S."/>
            <person name="Neumann-Schaal M."/>
            <person name="Henke P."/>
        </authorList>
    </citation>
    <scope>NUCLEOTIDE SEQUENCE</scope>
    <source>
        <strain evidence="2">PCC 7102</strain>
    </source>
</reference>
<gene>
    <name evidence="2" type="ORF">DSM106972_061950</name>
</gene>
<keyword evidence="3" id="KW-1185">Reference proteome</keyword>
<dbReference type="AlphaFoldDB" id="A0A3S1D1Z0"/>